<proteinExistence type="predicted"/>
<keyword evidence="2" id="KW-1185">Reference proteome</keyword>
<gene>
    <name evidence="1" type="ORF">HNP84_000271</name>
</gene>
<dbReference type="RefSeq" id="WP_221335725.1">
    <property type="nucleotide sequence ID" value="NZ_BAABIX010000006.1"/>
</dbReference>
<name>A0A840NY14_9ACTN</name>
<reference evidence="1 2" key="1">
    <citation type="submission" date="2020-08" db="EMBL/GenBank/DDBJ databases">
        <title>Genomic Encyclopedia of Type Strains, Phase IV (KMG-IV): sequencing the most valuable type-strain genomes for metagenomic binning, comparative biology and taxonomic classification.</title>
        <authorList>
            <person name="Goeker M."/>
        </authorList>
    </citation>
    <scope>NUCLEOTIDE SEQUENCE [LARGE SCALE GENOMIC DNA]</scope>
    <source>
        <strain evidence="1 2">DSM 45615</strain>
    </source>
</reference>
<dbReference type="Proteomes" id="UP000578449">
    <property type="component" value="Unassembled WGS sequence"/>
</dbReference>
<comment type="caution">
    <text evidence="1">The sequence shown here is derived from an EMBL/GenBank/DDBJ whole genome shotgun (WGS) entry which is preliminary data.</text>
</comment>
<evidence type="ECO:0008006" key="3">
    <source>
        <dbReference type="Google" id="ProtNLM"/>
    </source>
</evidence>
<evidence type="ECO:0000313" key="2">
    <source>
        <dbReference type="Proteomes" id="UP000578449"/>
    </source>
</evidence>
<organism evidence="1 2">
    <name type="scientific">Thermocatellispora tengchongensis</name>
    <dbReference type="NCBI Taxonomy" id="1073253"/>
    <lineage>
        <taxon>Bacteria</taxon>
        <taxon>Bacillati</taxon>
        <taxon>Actinomycetota</taxon>
        <taxon>Actinomycetes</taxon>
        <taxon>Streptosporangiales</taxon>
        <taxon>Streptosporangiaceae</taxon>
        <taxon>Thermocatellispora</taxon>
    </lineage>
</organism>
<protein>
    <recommendedName>
        <fullName evidence="3">Integrase</fullName>
    </recommendedName>
</protein>
<sequence length="50" mass="5545">MSDAGVAVEDIDRLVGHKGTEKVYRKQLRPILLEGADVMDRIFNADTETA</sequence>
<evidence type="ECO:0000313" key="1">
    <source>
        <dbReference type="EMBL" id="MBB5130583.1"/>
    </source>
</evidence>
<accession>A0A840NY14</accession>
<dbReference type="AlphaFoldDB" id="A0A840NY14"/>
<dbReference type="EMBL" id="JACHGN010000001">
    <property type="protein sequence ID" value="MBB5130583.1"/>
    <property type="molecule type" value="Genomic_DNA"/>
</dbReference>